<feature type="transmembrane region" description="Helical" evidence="9">
    <location>
        <begin position="59"/>
        <end position="83"/>
    </location>
</feature>
<evidence type="ECO:0000256" key="2">
    <source>
        <dbReference type="ARBA" id="ARBA00022475"/>
    </source>
</evidence>
<dbReference type="EC" id="3.4.23.36" evidence="9"/>
<evidence type="ECO:0000256" key="9">
    <source>
        <dbReference type="HAMAP-Rule" id="MF_00161"/>
    </source>
</evidence>
<evidence type="ECO:0000313" key="14">
    <source>
        <dbReference type="Proteomes" id="UP001501585"/>
    </source>
</evidence>
<sequence>MNGPAANKPRRFVLLLTLALVAFVADFATKEIVLAQLLPGETVSVVGELLRLTLVFNSGAAFSIGTGVTWLFTLIASVVAIYIVRVGRRLRSTGWAIALGLILGGATGNLYDRFFRPPGPLYGEVVDWIQLPNWPVFNLADSCIVVGGVLAVVLAFRGINIDGTRESDAETDTEDNGTVEGSGKGGSPDIPAAPEGPTASEARKADEDASEQDRARDNGADKGDRT</sequence>
<reference evidence="14" key="1">
    <citation type="journal article" date="2019" name="Int. J. Syst. Evol. Microbiol.">
        <title>The Global Catalogue of Microorganisms (GCM) 10K type strain sequencing project: providing services to taxonomists for standard genome sequencing and annotation.</title>
        <authorList>
            <consortium name="The Broad Institute Genomics Platform"/>
            <consortium name="The Broad Institute Genome Sequencing Center for Infectious Disease"/>
            <person name="Wu L."/>
            <person name="Ma J."/>
        </authorList>
    </citation>
    <scope>NUCLEOTIDE SEQUENCE [LARGE SCALE GENOMIC DNA]</scope>
    <source>
        <strain evidence="14">JCM 15313</strain>
    </source>
</reference>
<evidence type="ECO:0000256" key="5">
    <source>
        <dbReference type="ARBA" id="ARBA00022750"/>
    </source>
</evidence>
<dbReference type="HAMAP" id="MF_00161">
    <property type="entry name" value="LspA"/>
    <property type="match status" value="1"/>
</dbReference>
<dbReference type="PANTHER" id="PTHR33695">
    <property type="entry name" value="LIPOPROTEIN SIGNAL PEPTIDASE"/>
    <property type="match status" value="1"/>
</dbReference>
<keyword evidence="3 9" id="KW-0645">Protease</keyword>
<keyword evidence="4 9" id="KW-0812">Transmembrane</keyword>
<evidence type="ECO:0000256" key="8">
    <source>
        <dbReference type="ARBA" id="ARBA00023136"/>
    </source>
</evidence>
<dbReference type="Pfam" id="PF01252">
    <property type="entry name" value="Peptidase_A8"/>
    <property type="match status" value="1"/>
</dbReference>
<evidence type="ECO:0000256" key="11">
    <source>
        <dbReference type="RuleBase" id="RU004181"/>
    </source>
</evidence>
<evidence type="ECO:0000256" key="1">
    <source>
        <dbReference type="ARBA" id="ARBA00006139"/>
    </source>
</evidence>
<keyword evidence="2 9" id="KW-1003">Cell membrane</keyword>
<dbReference type="RefSeq" id="WP_344104293.1">
    <property type="nucleotide sequence ID" value="NZ_BAAAPC010000003.1"/>
</dbReference>
<comment type="pathway">
    <text evidence="9">Protein modification; lipoprotein biosynthesis (signal peptide cleavage).</text>
</comment>
<keyword evidence="8 9" id="KW-0472">Membrane</keyword>
<evidence type="ECO:0000256" key="10">
    <source>
        <dbReference type="RuleBase" id="RU000594"/>
    </source>
</evidence>
<organism evidence="13 14">
    <name type="scientific">Nocardiopsis rhodophaea</name>
    <dbReference type="NCBI Taxonomy" id="280238"/>
    <lineage>
        <taxon>Bacteria</taxon>
        <taxon>Bacillati</taxon>
        <taxon>Actinomycetota</taxon>
        <taxon>Actinomycetes</taxon>
        <taxon>Streptosporangiales</taxon>
        <taxon>Nocardiopsidaceae</taxon>
        <taxon>Nocardiopsis</taxon>
    </lineage>
</organism>
<evidence type="ECO:0000256" key="6">
    <source>
        <dbReference type="ARBA" id="ARBA00022801"/>
    </source>
</evidence>
<dbReference type="NCBIfam" id="TIGR00077">
    <property type="entry name" value="lspA"/>
    <property type="match status" value="1"/>
</dbReference>
<comment type="similarity">
    <text evidence="1 9 11">Belongs to the peptidase A8 family.</text>
</comment>
<dbReference type="InterPro" id="IPR001872">
    <property type="entry name" value="Peptidase_A8"/>
</dbReference>
<comment type="subcellular location">
    <subcellularLocation>
        <location evidence="9">Cell membrane</location>
        <topology evidence="9">Multi-pass membrane protein</topology>
    </subcellularLocation>
</comment>
<keyword evidence="6 9" id="KW-0378">Hydrolase</keyword>
<feature type="transmembrane region" description="Helical" evidence="9">
    <location>
        <begin position="134"/>
        <end position="156"/>
    </location>
</feature>
<name>A0ABP5DV34_9ACTN</name>
<dbReference type="PANTHER" id="PTHR33695:SF1">
    <property type="entry name" value="LIPOPROTEIN SIGNAL PEPTIDASE"/>
    <property type="match status" value="1"/>
</dbReference>
<keyword evidence="14" id="KW-1185">Reference proteome</keyword>
<feature type="active site" evidence="9">
    <location>
        <position position="141"/>
    </location>
</feature>
<keyword evidence="7 9" id="KW-1133">Transmembrane helix</keyword>
<gene>
    <name evidence="9 13" type="primary">lspA</name>
    <name evidence="13" type="ORF">GCM10009799_08080</name>
</gene>
<evidence type="ECO:0000256" key="7">
    <source>
        <dbReference type="ARBA" id="ARBA00022989"/>
    </source>
</evidence>
<evidence type="ECO:0000256" key="3">
    <source>
        <dbReference type="ARBA" id="ARBA00022670"/>
    </source>
</evidence>
<feature type="transmembrane region" description="Helical" evidence="9">
    <location>
        <begin position="95"/>
        <end position="114"/>
    </location>
</feature>
<comment type="caution">
    <text evidence="9">Lacks conserved residue(s) required for the propagation of feature annotation.</text>
</comment>
<keyword evidence="5 9" id="KW-0064">Aspartyl protease</keyword>
<evidence type="ECO:0000256" key="12">
    <source>
        <dbReference type="SAM" id="MobiDB-lite"/>
    </source>
</evidence>
<dbReference type="EMBL" id="BAAAPC010000003">
    <property type="protein sequence ID" value="GAA1985047.1"/>
    <property type="molecule type" value="Genomic_DNA"/>
</dbReference>
<dbReference type="PRINTS" id="PR00781">
    <property type="entry name" value="LIPOSIGPTASE"/>
</dbReference>
<protein>
    <recommendedName>
        <fullName evidence="9">Lipoprotein signal peptidase</fullName>
        <ecNumber evidence="9">3.4.23.36</ecNumber>
    </recommendedName>
    <alternativeName>
        <fullName evidence="9">Prolipoprotein signal peptidase</fullName>
    </alternativeName>
    <alternativeName>
        <fullName evidence="9">Signal peptidase II</fullName>
        <shortName evidence="9">SPase II</shortName>
    </alternativeName>
</protein>
<comment type="function">
    <text evidence="9 10">This protein specifically catalyzes the removal of signal peptides from prolipoproteins.</text>
</comment>
<feature type="region of interest" description="Disordered" evidence="12">
    <location>
        <begin position="166"/>
        <end position="226"/>
    </location>
</feature>
<evidence type="ECO:0000313" key="13">
    <source>
        <dbReference type="EMBL" id="GAA1985047.1"/>
    </source>
</evidence>
<dbReference type="PROSITE" id="PS00855">
    <property type="entry name" value="SPASE_II"/>
    <property type="match status" value="1"/>
</dbReference>
<dbReference type="Proteomes" id="UP001501585">
    <property type="component" value="Unassembled WGS sequence"/>
</dbReference>
<evidence type="ECO:0000256" key="4">
    <source>
        <dbReference type="ARBA" id="ARBA00022692"/>
    </source>
</evidence>
<proteinExistence type="inferred from homology"/>
<feature type="active site" evidence="9">
    <location>
        <position position="127"/>
    </location>
</feature>
<accession>A0ABP5DV34</accession>
<feature type="compositionally biased region" description="Basic and acidic residues" evidence="12">
    <location>
        <begin position="201"/>
        <end position="226"/>
    </location>
</feature>
<comment type="caution">
    <text evidence="13">The sequence shown here is derived from an EMBL/GenBank/DDBJ whole genome shotgun (WGS) entry which is preliminary data.</text>
</comment>
<comment type="catalytic activity">
    <reaction evidence="9 10">
        <text>Release of signal peptides from bacterial membrane prolipoproteins. Hydrolyzes -Xaa-Yaa-Zaa-|-(S,diacylglyceryl)Cys-, in which Xaa is hydrophobic (preferably Leu), and Yaa (Ala or Ser) and Zaa (Gly or Ala) have small, neutral side chains.</text>
        <dbReference type="EC" id="3.4.23.36"/>
    </reaction>
</comment>